<sequence>MSPRAPRAPHTAAAGLALLLAAGCGAQPATAPGATPTAVMPLPPALQGRWEPVSKALSGAGPLTLTAQTLTWSPCGPAARAATAQSGADGWLLTLPGQAACRLEGEPVTQLRATPNPRNACELELSVFSGAAQTPPAERLAWAVYTRMGCAPAGR</sequence>
<gene>
    <name evidence="2" type="ORF">J1M35_00720</name>
</gene>
<dbReference type="RefSeq" id="WP_208009233.1">
    <property type="nucleotide sequence ID" value="NZ_CP071796.1"/>
</dbReference>
<evidence type="ECO:0000256" key="1">
    <source>
        <dbReference type="SAM" id="SignalP"/>
    </source>
</evidence>
<organism evidence="2 3">
    <name type="scientific">Ottowia testudinis</name>
    <dbReference type="NCBI Taxonomy" id="2816950"/>
    <lineage>
        <taxon>Bacteria</taxon>
        <taxon>Pseudomonadati</taxon>
        <taxon>Pseudomonadota</taxon>
        <taxon>Betaproteobacteria</taxon>
        <taxon>Burkholderiales</taxon>
        <taxon>Comamonadaceae</taxon>
        <taxon>Ottowia</taxon>
    </lineage>
</organism>
<dbReference type="AlphaFoldDB" id="A0A975CFK0"/>
<name>A0A975CFK0_9BURK</name>
<feature type="signal peptide" evidence="1">
    <location>
        <begin position="1"/>
        <end position="31"/>
    </location>
</feature>
<reference evidence="2" key="1">
    <citation type="submission" date="2021-03" db="EMBL/GenBank/DDBJ databases">
        <title>Ottowia sp. 27C isolated from the cloaca of a Giant Asian pond turtle (Heosemys grandis).</title>
        <authorList>
            <person name="Spergser J."/>
            <person name="Busse H.-J."/>
        </authorList>
    </citation>
    <scope>NUCLEOTIDE SEQUENCE</scope>
    <source>
        <strain evidence="2">27C</strain>
    </source>
</reference>
<dbReference type="EMBL" id="CP071796">
    <property type="protein sequence ID" value="QTD45485.1"/>
    <property type="molecule type" value="Genomic_DNA"/>
</dbReference>
<proteinExistence type="predicted"/>
<evidence type="ECO:0000313" key="2">
    <source>
        <dbReference type="EMBL" id="QTD45485.1"/>
    </source>
</evidence>
<dbReference type="Proteomes" id="UP000663903">
    <property type="component" value="Chromosome"/>
</dbReference>
<keyword evidence="1" id="KW-0732">Signal</keyword>
<accession>A0A975CFK0</accession>
<evidence type="ECO:0000313" key="3">
    <source>
        <dbReference type="Proteomes" id="UP000663903"/>
    </source>
</evidence>
<feature type="chain" id="PRO_5038053477" evidence="1">
    <location>
        <begin position="32"/>
        <end position="155"/>
    </location>
</feature>
<protein>
    <submittedName>
        <fullName evidence="2">Uncharacterized protein</fullName>
    </submittedName>
</protein>
<dbReference type="PROSITE" id="PS51257">
    <property type="entry name" value="PROKAR_LIPOPROTEIN"/>
    <property type="match status" value="1"/>
</dbReference>
<keyword evidence="3" id="KW-1185">Reference proteome</keyword>
<dbReference type="KEGG" id="otd:J1M35_00720"/>